<dbReference type="SFLD" id="SFLDS00003">
    <property type="entry name" value="Haloacid_Dehalogenase"/>
    <property type="match status" value="1"/>
</dbReference>
<reference evidence="3" key="1">
    <citation type="submission" date="2016-10" db="EMBL/GenBank/DDBJ databases">
        <authorList>
            <person name="Varghese N."/>
            <person name="Submissions S."/>
        </authorList>
    </citation>
    <scope>NUCLEOTIDE SEQUENCE [LARGE SCALE GENOMIC DNA]</scope>
    <source>
        <strain evidence="3">CGMCC 1.10119</strain>
    </source>
</reference>
<proteinExistence type="inferred from homology"/>
<evidence type="ECO:0000313" key="3">
    <source>
        <dbReference type="Proteomes" id="UP000199451"/>
    </source>
</evidence>
<sequence>MSYDAVLFDNDGVLVDLVEYDVLQRAAAETFRTLGVDPHPDHVDDIAVGVTPETLQAICTAYDLDAAEFFALRDSTSSKHQQQEVHAGRKTLYDDFDALYDLEHPLGIVSSNQQETVDFLLDHFDIGHLFETAYGREPTPESLHRKKPNTHYLDRALADLDAETALFVGDSETDLIAAHEAGLDSVFIRRPHRADADFDTEPTYEIGGLHALSELTTE</sequence>
<dbReference type="GO" id="GO:0006281">
    <property type="term" value="P:DNA repair"/>
    <property type="evidence" value="ECO:0007669"/>
    <property type="project" value="TreeGrafter"/>
</dbReference>
<dbReference type="STRING" id="660521.SAMN04487949_1940"/>
<dbReference type="Proteomes" id="UP000199451">
    <property type="component" value="Unassembled WGS sequence"/>
</dbReference>
<protein>
    <submittedName>
        <fullName evidence="2">Haloacid dehalogenase superfamily, subfamily IA, variant 1 with third motif having Dx(3-4)D or Dx(3-4)E</fullName>
    </submittedName>
</protein>
<dbReference type="CDD" id="cd01427">
    <property type="entry name" value="HAD_like"/>
    <property type="match status" value="1"/>
</dbReference>
<dbReference type="PANTHER" id="PTHR43434:SF1">
    <property type="entry name" value="PHOSPHOGLYCOLATE PHOSPHATASE"/>
    <property type="match status" value="1"/>
</dbReference>
<dbReference type="EMBL" id="FNHL01000002">
    <property type="protein sequence ID" value="SDM51982.1"/>
    <property type="molecule type" value="Genomic_DNA"/>
</dbReference>
<dbReference type="InterPro" id="IPR023214">
    <property type="entry name" value="HAD_sf"/>
</dbReference>
<gene>
    <name evidence="2" type="ORF">SAMN04487949_1940</name>
</gene>
<dbReference type="Gene3D" id="1.10.150.240">
    <property type="entry name" value="Putative phosphatase, domain 2"/>
    <property type="match status" value="1"/>
</dbReference>
<evidence type="ECO:0000256" key="1">
    <source>
        <dbReference type="ARBA" id="ARBA00007958"/>
    </source>
</evidence>
<evidence type="ECO:0000313" key="2">
    <source>
        <dbReference type="EMBL" id="SDM51982.1"/>
    </source>
</evidence>
<dbReference type="InterPro" id="IPR023198">
    <property type="entry name" value="PGP-like_dom2"/>
</dbReference>
<dbReference type="InterPro" id="IPR041492">
    <property type="entry name" value="HAD_2"/>
</dbReference>
<dbReference type="Pfam" id="PF13419">
    <property type="entry name" value="HAD_2"/>
    <property type="match status" value="1"/>
</dbReference>
<organism evidence="2 3">
    <name type="scientific">Halogranum gelatinilyticum</name>
    <dbReference type="NCBI Taxonomy" id="660521"/>
    <lineage>
        <taxon>Archaea</taxon>
        <taxon>Methanobacteriati</taxon>
        <taxon>Methanobacteriota</taxon>
        <taxon>Stenosarchaea group</taxon>
        <taxon>Halobacteria</taxon>
        <taxon>Halobacteriales</taxon>
        <taxon>Haloferacaceae</taxon>
    </lineage>
</organism>
<name>A0A1G9TWE2_9EURY</name>
<dbReference type="InterPro" id="IPR006439">
    <property type="entry name" value="HAD-SF_hydro_IA"/>
</dbReference>
<dbReference type="SUPFAM" id="SSF56784">
    <property type="entry name" value="HAD-like"/>
    <property type="match status" value="1"/>
</dbReference>
<accession>A0A1G9TWE2</accession>
<dbReference type="GO" id="GO:0008967">
    <property type="term" value="F:phosphoglycolate phosphatase activity"/>
    <property type="evidence" value="ECO:0007669"/>
    <property type="project" value="TreeGrafter"/>
</dbReference>
<dbReference type="PANTHER" id="PTHR43434">
    <property type="entry name" value="PHOSPHOGLYCOLATE PHOSPHATASE"/>
    <property type="match status" value="1"/>
</dbReference>
<dbReference type="SFLD" id="SFLDG01129">
    <property type="entry name" value="C1.5:_HAD__Beta-PGM__Phosphata"/>
    <property type="match status" value="1"/>
</dbReference>
<keyword evidence="3" id="KW-1185">Reference proteome</keyword>
<dbReference type="RefSeq" id="WP_089697140.1">
    <property type="nucleotide sequence ID" value="NZ_FNHL01000002.1"/>
</dbReference>
<dbReference type="OrthoDB" id="115864at2157"/>
<comment type="similarity">
    <text evidence="1">Belongs to the HAD-like hydrolase superfamily.</text>
</comment>
<dbReference type="InterPro" id="IPR036412">
    <property type="entry name" value="HAD-like_sf"/>
</dbReference>
<dbReference type="AlphaFoldDB" id="A0A1G9TWE2"/>
<dbReference type="NCBIfam" id="TIGR01549">
    <property type="entry name" value="HAD-SF-IA-v1"/>
    <property type="match status" value="1"/>
</dbReference>
<dbReference type="InterPro" id="IPR050155">
    <property type="entry name" value="HAD-like_hydrolase_sf"/>
</dbReference>
<dbReference type="Gene3D" id="3.40.50.1000">
    <property type="entry name" value="HAD superfamily/HAD-like"/>
    <property type="match status" value="1"/>
</dbReference>